<organism evidence="2 3">
    <name type="scientific">Acidiferrimicrobium australe</name>
    <dbReference type="NCBI Taxonomy" id="2664430"/>
    <lineage>
        <taxon>Bacteria</taxon>
        <taxon>Bacillati</taxon>
        <taxon>Actinomycetota</taxon>
        <taxon>Acidimicrobiia</taxon>
        <taxon>Acidimicrobiales</taxon>
        <taxon>Acidimicrobiaceae</taxon>
        <taxon>Acidiferrimicrobium</taxon>
    </lineage>
</organism>
<sequence length="68" mass="7619">MDAPPPQGPPIPSTGPPAAPETTGPGTAGTFTVDDIDEETMQWIMEHVQRRVLDELERRGRYFDPRTW</sequence>
<reference evidence="2 3" key="1">
    <citation type="submission" date="2019-11" db="EMBL/GenBank/DDBJ databases">
        <title>Acidiferrimicrobium australis gen. nov., sp. nov., an acidophilic and obligately heterotrophic, member of the Actinobacteria that catalyses dissimilatory oxido- reduction of iron isolated from metal-rich acidic water in Chile.</title>
        <authorList>
            <person name="Gonzalez D."/>
            <person name="Huber K."/>
            <person name="Hedrich S."/>
            <person name="Rojas-Villalobos C."/>
            <person name="Quatrini R."/>
            <person name="Dinamarca M.A."/>
            <person name="Schwarz A."/>
            <person name="Canales C."/>
            <person name="Nancucheo I."/>
        </authorList>
    </citation>
    <scope>NUCLEOTIDE SEQUENCE [LARGE SCALE GENOMIC DNA]</scope>
    <source>
        <strain evidence="2 3">USS-CCA1</strain>
    </source>
</reference>
<feature type="compositionally biased region" description="Low complexity" evidence="1">
    <location>
        <begin position="20"/>
        <end position="30"/>
    </location>
</feature>
<proteinExistence type="predicted"/>
<dbReference type="EMBL" id="WJHE01000110">
    <property type="protein sequence ID" value="MST31661.1"/>
    <property type="molecule type" value="Genomic_DNA"/>
</dbReference>
<accession>A0ABW9QQN2</accession>
<protein>
    <submittedName>
        <fullName evidence="2">Uncharacterized protein</fullName>
    </submittedName>
</protein>
<keyword evidence="3" id="KW-1185">Reference proteome</keyword>
<comment type="caution">
    <text evidence="2">The sequence shown here is derived from an EMBL/GenBank/DDBJ whole genome shotgun (WGS) entry which is preliminary data.</text>
</comment>
<feature type="region of interest" description="Disordered" evidence="1">
    <location>
        <begin position="1"/>
        <end position="32"/>
    </location>
</feature>
<evidence type="ECO:0000256" key="1">
    <source>
        <dbReference type="SAM" id="MobiDB-lite"/>
    </source>
</evidence>
<evidence type="ECO:0000313" key="2">
    <source>
        <dbReference type="EMBL" id="MST31661.1"/>
    </source>
</evidence>
<evidence type="ECO:0000313" key="3">
    <source>
        <dbReference type="Proteomes" id="UP000437736"/>
    </source>
</evidence>
<gene>
    <name evidence="2" type="ORF">GHK86_02815</name>
</gene>
<name>A0ABW9QQN2_9ACTN</name>
<feature type="compositionally biased region" description="Pro residues" evidence="1">
    <location>
        <begin position="1"/>
        <end position="19"/>
    </location>
</feature>
<dbReference type="Proteomes" id="UP000437736">
    <property type="component" value="Unassembled WGS sequence"/>
</dbReference>